<evidence type="ECO:0000256" key="1">
    <source>
        <dbReference type="SAM" id="MobiDB-lite"/>
    </source>
</evidence>
<reference evidence="2 3" key="1">
    <citation type="submission" date="2020-11" db="EMBL/GenBank/DDBJ databases">
        <title>Carbohydrate-dependent, anaerobic sulfur respiration: A novel catabolism in halophilic archaea.</title>
        <authorList>
            <person name="Sorokin D.Y."/>
            <person name="Messina E."/>
            <person name="Smedile F."/>
            <person name="La Cono V."/>
            <person name="Hallsworth J.E."/>
            <person name="Yakimov M.M."/>
        </authorList>
    </citation>
    <scope>NUCLEOTIDE SEQUENCE [LARGE SCALE GENOMIC DNA]</scope>
    <source>
        <strain evidence="2 3">HSR12-2</strain>
    </source>
</reference>
<organism evidence="2 3">
    <name type="scientific">Halapricum desulfuricans</name>
    <dbReference type="NCBI Taxonomy" id="2841257"/>
    <lineage>
        <taxon>Archaea</taxon>
        <taxon>Methanobacteriati</taxon>
        <taxon>Methanobacteriota</taxon>
        <taxon>Stenosarchaea group</taxon>
        <taxon>Halobacteria</taxon>
        <taxon>Halobacteriales</taxon>
        <taxon>Haloarculaceae</taxon>
        <taxon>Halapricum</taxon>
    </lineage>
</organism>
<evidence type="ECO:0000313" key="3">
    <source>
        <dbReference type="Proteomes" id="UP000662973"/>
    </source>
</evidence>
<dbReference type="KEGG" id="hds:HSR122_2411"/>
<accession>A0A897NBH8</accession>
<proteinExistence type="predicted"/>
<feature type="region of interest" description="Disordered" evidence="1">
    <location>
        <begin position="16"/>
        <end position="40"/>
    </location>
</feature>
<dbReference type="Proteomes" id="UP000662973">
    <property type="component" value="Chromosome"/>
</dbReference>
<keyword evidence="3" id="KW-1185">Reference proteome</keyword>
<gene>
    <name evidence="2" type="ORF">HSR122_2411</name>
</gene>
<evidence type="ECO:0000313" key="2">
    <source>
        <dbReference type="EMBL" id="QSG09788.1"/>
    </source>
</evidence>
<dbReference type="EMBL" id="CP064788">
    <property type="protein sequence ID" value="QSG09788.1"/>
    <property type="molecule type" value="Genomic_DNA"/>
</dbReference>
<dbReference type="AlphaFoldDB" id="A0A897NBH8"/>
<protein>
    <submittedName>
        <fullName evidence="2">Uncharacterized protein</fullName>
    </submittedName>
</protein>
<name>A0A897NBH8_9EURY</name>
<sequence length="40" mass="4370">MYDGTLHETMSRVLSTEPGHRHCRERIAGTDGRTASPVSG</sequence>